<feature type="compositionally biased region" description="Basic and acidic residues" evidence="1">
    <location>
        <begin position="43"/>
        <end position="66"/>
    </location>
</feature>
<reference evidence="2 3" key="2">
    <citation type="journal article" date="2017" name="Nature">
        <title>The Apostasia genome and the evolution of orchids.</title>
        <authorList>
            <person name="Zhang G.Q."/>
            <person name="Liu K.W."/>
            <person name="Li Z."/>
            <person name="Lohaus R."/>
            <person name="Hsiao Y.Y."/>
            <person name="Niu S.C."/>
            <person name="Wang J.Y."/>
            <person name="Lin Y.C."/>
            <person name="Xu Q."/>
            <person name="Chen L.J."/>
            <person name="Yoshida K."/>
            <person name="Fujiwara S."/>
            <person name="Wang Z.W."/>
            <person name="Zhang Y.Q."/>
            <person name="Mitsuda N."/>
            <person name="Wang M."/>
            <person name="Liu G.H."/>
            <person name="Pecoraro L."/>
            <person name="Huang H.X."/>
            <person name="Xiao X.J."/>
            <person name="Lin M."/>
            <person name="Wu X.Y."/>
            <person name="Wu W.L."/>
            <person name="Chen Y.Y."/>
            <person name="Chang S.B."/>
            <person name="Sakamoto S."/>
            <person name="Ohme-Takagi M."/>
            <person name="Yagi M."/>
            <person name="Zeng S.J."/>
            <person name="Shen C.Y."/>
            <person name="Yeh C.M."/>
            <person name="Luo Y.B."/>
            <person name="Tsai W.C."/>
            <person name="Van de Peer Y."/>
            <person name="Liu Z.J."/>
        </authorList>
    </citation>
    <scope>NUCLEOTIDE SEQUENCE [LARGE SCALE GENOMIC DNA]</scope>
    <source>
        <tissue evidence="2">The whole plant</tissue>
    </source>
</reference>
<dbReference type="EMBL" id="KZ502897">
    <property type="protein sequence ID" value="PKU71041.1"/>
    <property type="molecule type" value="Genomic_DNA"/>
</dbReference>
<reference evidence="2 3" key="1">
    <citation type="journal article" date="2016" name="Sci. Rep.">
        <title>The Dendrobium catenatum Lindl. genome sequence provides insights into polysaccharide synthase, floral development and adaptive evolution.</title>
        <authorList>
            <person name="Zhang G.Q."/>
            <person name="Xu Q."/>
            <person name="Bian C."/>
            <person name="Tsai W.C."/>
            <person name="Yeh C.M."/>
            <person name="Liu K.W."/>
            <person name="Yoshida K."/>
            <person name="Zhang L.S."/>
            <person name="Chang S.B."/>
            <person name="Chen F."/>
            <person name="Shi Y."/>
            <person name="Su Y.Y."/>
            <person name="Zhang Y.Q."/>
            <person name="Chen L.J."/>
            <person name="Yin Y."/>
            <person name="Lin M."/>
            <person name="Huang H."/>
            <person name="Deng H."/>
            <person name="Wang Z.W."/>
            <person name="Zhu S.L."/>
            <person name="Zhao X."/>
            <person name="Deng C."/>
            <person name="Niu S.C."/>
            <person name="Huang J."/>
            <person name="Wang M."/>
            <person name="Liu G.H."/>
            <person name="Yang H.J."/>
            <person name="Xiao X.J."/>
            <person name="Hsiao Y.Y."/>
            <person name="Wu W.L."/>
            <person name="Chen Y.Y."/>
            <person name="Mitsuda N."/>
            <person name="Ohme-Takagi M."/>
            <person name="Luo Y.B."/>
            <person name="Van de Peer Y."/>
            <person name="Liu Z.J."/>
        </authorList>
    </citation>
    <scope>NUCLEOTIDE SEQUENCE [LARGE SCALE GENOMIC DNA]</scope>
    <source>
        <tissue evidence="2">The whole plant</tissue>
    </source>
</reference>
<evidence type="ECO:0000256" key="1">
    <source>
        <dbReference type="SAM" id="MobiDB-lite"/>
    </source>
</evidence>
<sequence length="147" mass="16853">MVIEARRSPLRELPPLVTREKFKSTSQEAHRGVTLGQRVQESAVERAQRKDKQVWRSRPYERRALDKQTSTGVTSGAASQRSAPINRSHQKWVPKVPVNHSFDGRHPRESSRGSHHQPIASSQEETNIDRSPRIEEFFVPSNEPEIQ</sequence>
<protein>
    <submittedName>
        <fullName evidence="2">Uncharacterized protein</fullName>
    </submittedName>
</protein>
<keyword evidence="3" id="KW-1185">Reference proteome</keyword>
<dbReference type="Proteomes" id="UP000233837">
    <property type="component" value="Unassembled WGS sequence"/>
</dbReference>
<proteinExistence type="predicted"/>
<evidence type="ECO:0000313" key="2">
    <source>
        <dbReference type="EMBL" id="PKU71041.1"/>
    </source>
</evidence>
<feature type="compositionally biased region" description="Polar residues" evidence="1">
    <location>
        <begin position="67"/>
        <end position="87"/>
    </location>
</feature>
<feature type="compositionally biased region" description="Basic and acidic residues" evidence="1">
    <location>
        <begin position="127"/>
        <end position="136"/>
    </location>
</feature>
<feature type="compositionally biased region" description="Basic and acidic residues" evidence="1">
    <location>
        <begin position="102"/>
        <end position="112"/>
    </location>
</feature>
<dbReference type="AlphaFoldDB" id="A0A2I0W5W2"/>
<feature type="compositionally biased region" description="Basic and acidic residues" evidence="1">
    <location>
        <begin position="20"/>
        <end position="31"/>
    </location>
</feature>
<name>A0A2I0W5W2_9ASPA</name>
<feature type="region of interest" description="Disordered" evidence="1">
    <location>
        <begin position="20"/>
        <end position="147"/>
    </location>
</feature>
<organism evidence="2 3">
    <name type="scientific">Dendrobium catenatum</name>
    <dbReference type="NCBI Taxonomy" id="906689"/>
    <lineage>
        <taxon>Eukaryota</taxon>
        <taxon>Viridiplantae</taxon>
        <taxon>Streptophyta</taxon>
        <taxon>Embryophyta</taxon>
        <taxon>Tracheophyta</taxon>
        <taxon>Spermatophyta</taxon>
        <taxon>Magnoliopsida</taxon>
        <taxon>Liliopsida</taxon>
        <taxon>Asparagales</taxon>
        <taxon>Orchidaceae</taxon>
        <taxon>Epidendroideae</taxon>
        <taxon>Malaxideae</taxon>
        <taxon>Dendrobiinae</taxon>
        <taxon>Dendrobium</taxon>
    </lineage>
</organism>
<gene>
    <name evidence="2" type="ORF">MA16_Dca018659</name>
</gene>
<accession>A0A2I0W5W2</accession>
<evidence type="ECO:0000313" key="3">
    <source>
        <dbReference type="Proteomes" id="UP000233837"/>
    </source>
</evidence>